<accession>A0A923E1Z4</accession>
<keyword evidence="1" id="KW-1133">Transmembrane helix</keyword>
<name>A0A923E1Z4_9ACTO</name>
<evidence type="ECO:0000313" key="2">
    <source>
        <dbReference type="EMBL" id="MBB6334389.1"/>
    </source>
</evidence>
<dbReference type="AlphaFoldDB" id="A0A923E1Z4"/>
<proteinExistence type="predicted"/>
<dbReference type="Proteomes" id="UP000617426">
    <property type="component" value="Unassembled WGS sequence"/>
</dbReference>
<organism evidence="2 3">
    <name type="scientific">Schaalia hyovaginalis</name>
    <dbReference type="NCBI Taxonomy" id="29316"/>
    <lineage>
        <taxon>Bacteria</taxon>
        <taxon>Bacillati</taxon>
        <taxon>Actinomycetota</taxon>
        <taxon>Actinomycetes</taxon>
        <taxon>Actinomycetales</taxon>
        <taxon>Actinomycetaceae</taxon>
        <taxon>Schaalia</taxon>
    </lineage>
</organism>
<evidence type="ECO:0000256" key="1">
    <source>
        <dbReference type="SAM" id="Phobius"/>
    </source>
</evidence>
<comment type="caution">
    <text evidence="2">The sequence shown here is derived from an EMBL/GenBank/DDBJ whole genome shotgun (WGS) entry which is preliminary data.</text>
</comment>
<feature type="transmembrane region" description="Helical" evidence="1">
    <location>
        <begin position="289"/>
        <end position="311"/>
    </location>
</feature>
<evidence type="ECO:0000313" key="3">
    <source>
        <dbReference type="Proteomes" id="UP000617426"/>
    </source>
</evidence>
<feature type="transmembrane region" description="Helical" evidence="1">
    <location>
        <begin position="243"/>
        <end position="263"/>
    </location>
</feature>
<reference evidence="2" key="1">
    <citation type="submission" date="2020-08" db="EMBL/GenBank/DDBJ databases">
        <title>Sequencing the genomes of 1000 actinobacteria strains.</title>
        <authorList>
            <person name="Klenk H.-P."/>
        </authorList>
    </citation>
    <scope>NUCLEOTIDE SEQUENCE</scope>
    <source>
        <strain evidence="2">DSM 10695</strain>
    </source>
</reference>
<dbReference type="EMBL" id="JACHMK010000001">
    <property type="protein sequence ID" value="MBB6334389.1"/>
    <property type="molecule type" value="Genomic_DNA"/>
</dbReference>
<gene>
    <name evidence="2" type="ORF">HD592_000954</name>
</gene>
<feature type="transmembrane region" description="Helical" evidence="1">
    <location>
        <begin position="20"/>
        <end position="38"/>
    </location>
</feature>
<sequence>MSIGALARETWRDMTSGTAWIGIWTILAALLLGGGISLDVQVIAREARAAADYQASLASVRVVESNQAIDGATCRALAELDGVKGAIAIRKAPEALSPAAIPSASLQTWEYTGGIEGVFDMTSHDPAASGIILAEQVASALGIAADDEAALKSGASTPVKGVYAWDENDGRRTGYAYSALVPVPARGRFDACWVRLWPLNPAVDSLMRLAVIPGDEHQQVDTYSVNASLGAAFDGPGRYAGRITAPIAWILFALGLGIGALSVRRRRLELASDLHAGVSRTDLVAKVELHTAVIALFAAILSVPVLTGMILRVPEADRPALWAHAGLLGLVGASGLLLGALLVALALREKKLFDYFKTR</sequence>
<protein>
    <submittedName>
        <fullName evidence="2">Uncharacterized protein</fullName>
    </submittedName>
</protein>
<keyword evidence="3" id="KW-1185">Reference proteome</keyword>
<feature type="transmembrane region" description="Helical" evidence="1">
    <location>
        <begin position="323"/>
        <end position="347"/>
    </location>
</feature>
<dbReference type="RefSeq" id="WP_221437814.1">
    <property type="nucleotide sequence ID" value="NZ_JACHMK010000001.1"/>
</dbReference>
<keyword evidence="1" id="KW-0812">Transmembrane</keyword>
<keyword evidence="1" id="KW-0472">Membrane</keyword>